<evidence type="ECO:0000256" key="2">
    <source>
        <dbReference type="ARBA" id="ARBA00022452"/>
    </source>
</evidence>
<keyword evidence="6 8" id="KW-0472">Membrane</keyword>
<evidence type="ECO:0000313" key="12">
    <source>
        <dbReference type="Proteomes" id="UP000068382"/>
    </source>
</evidence>
<name>A0A132BVT9_9RHOB</name>
<reference evidence="11 12" key="1">
    <citation type="submission" date="2015-12" db="EMBL/GenBank/DDBJ databases">
        <title>Genome sequence of the marine Rhodobacteraceae strain O3.65, Candidatus Tritonibacter horizontis.</title>
        <authorList>
            <person name="Poehlein A."/>
            <person name="Giebel H.A."/>
            <person name="Voget S."/>
            <person name="Brinkhoff T."/>
        </authorList>
    </citation>
    <scope>NUCLEOTIDE SEQUENCE [LARGE SCALE GENOMIC DNA]</scope>
    <source>
        <strain evidence="11 12">O3.65</strain>
    </source>
</reference>
<dbReference type="PATRIC" id="fig|1768241.3.peg.2594"/>
<evidence type="ECO:0000256" key="9">
    <source>
        <dbReference type="NCBIfam" id="TIGR03303"/>
    </source>
</evidence>
<evidence type="ECO:0000313" key="11">
    <source>
        <dbReference type="EMBL" id="KUP92505.1"/>
    </source>
</evidence>
<evidence type="ECO:0000256" key="6">
    <source>
        <dbReference type="ARBA" id="ARBA00023136"/>
    </source>
</evidence>
<dbReference type="InterPro" id="IPR034746">
    <property type="entry name" value="POTRA"/>
</dbReference>
<evidence type="ECO:0000256" key="8">
    <source>
        <dbReference type="HAMAP-Rule" id="MF_01430"/>
    </source>
</evidence>
<dbReference type="PANTHER" id="PTHR12815">
    <property type="entry name" value="SORTING AND ASSEMBLY MACHINERY SAMM50 PROTEIN FAMILY MEMBER"/>
    <property type="match status" value="1"/>
</dbReference>
<dbReference type="GO" id="GO:0051205">
    <property type="term" value="P:protein insertion into membrane"/>
    <property type="evidence" value="ECO:0007669"/>
    <property type="project" value="UniProtKB-UniRule"/>
</dbReference>
<evidence type="ECO:0000256" key="7">
    <source>
        <dbReference type="ARBA" id="ARBA00023237"/>
    </source>
</evidence>
<dbReference type="AlphaFoldDB" id="A0A132BVT9"/>
<organism evidence="11 12">
    <name type="scientific">Tritonibacter horizontis</name>
    <dbReference type="NCBI Taxonomy" id="1768241"/>
    <lineage>
        <taxon>Bacteria</taxon>
        <taxon>Pseudomonadati</taxon>
        <taxon>Pseudomonadota</taxon>
        <taxon>Alphaproteobacteria</taxon>
        <taxon>Rhodobacterales</taxon>
        <taxon>Paracoccaceae</taxon>
        <taxon>Tritonibacter</taxon>
    </lineage>
</organism>
<dbReference type="InterPro" id="IPR010827">
    <property type="entry name" value="BamA/TamA_POTRA"/>
</dbReference>
<keyword evidence="5 8" id="KW-0677">Repeat</keyword>
<evidence type="ECO:0000259" key="10">
    <source>
        <dbReference type="PROSITE" id="PS51779"/>
    </source>
</evidence>
<feature type="domain" description="POTRA" evidence="10">
    <location>
        <begin position="373"/>
        <end position="446"/>
    </location>
</feature>
<feature type="domain" description="POTRA" evidence="10">
    <location>
        <begin position="120"/>
        <end position="197"/>
    </location>
</feature>
<dbReference type="PROSITE" id="PS51779">
    <property type="entry name" value="POTRA"/>
    <property type="match status" value="3"/>
</dbReference>
<dbReference type="InterPro" id="IPR000184">
    <property type="entry name" value="Bac_surfAg_D15"/>
</dbReference>
<dbReference type="GO" id="GO:0043165">
    <property type="term" value="P:Gram-negative-bacterium-type cell outer membrane assembly"/>
    <property type="evidence" value="ECO:0007669"/>
    <property type="project" value="UniProtKB-UniRule"/>
</dbReference>
<comment type="subcellular location">
    <subcellularLocation>
        <location evidence="8">Cell outer membrane</location>
    </subcellularLocation>
    <subcellularLocation>
        <location evidence="1">Membrane</location>
    </subcellularLocation>
</comment>
<evidence type="ECO:0000256" key="5">
    <source>
        <dbReference type="ARBA" id="ARBA00022737"/>
    </source>
</evidence>
<sequence>MVWGKNAAYVRGARRKSIRSVSAKGLLGSTAILAVVALGIGLAPMAALSQDFRFTNVRVEGNQRIQSNTIVAYTGLARGETVSAGALNDAYRGVFDSGLFESVELVPNGNTLVIKVVEHPTISRINFEGNRRLKDDALFEIIESASRRVFSADQAERDAAAIADLYKSQGRLASTVTPRIIRRSDNRVDLVFEIAEGDTVEIERVSFVGNRSFSDRRLRRVLETKQATFLRALINRDTLIEDRIQFDRQVLNDFYLSRGYVDFRINSVNAEVTKERDAVFMVVDVTEGQKFSFGDITVTSEFAEADPDFYRSFLRLKPGVTYSPIVVENAITTLEQLAVKQGIDFLRVEPRVTRNDRDLTLDIEFAMVRGPRIFVERIDIEGNTTTLDRVIRQQFTLVEGDPLNQREIRNSAERIRALGFFSDAEVDVREGGSPSEVIVDVDVVEQPTGSFTLGGSYSVDDGIGVAIGISEDNFLGRGQQLSFNISTTEENEAYNLRFVEPKLLGRDLQFAIDLGLSESESSFAEYDTSALIFRPSLTFNASDTTTLQVRYAWDQDEMISRGNDSNGNPVAGPVFRSEIAEGERVTSSVGATFTYDSRRTGLNPTAGFLIQSGFDYAGIGGDNEYLRATNKLVAQKLVFNEEITLRATFEAGYLGWLGDNNSRTIDRFLLSSDILRGFEPGGIGPRDQSPTGNGGTYDDALGGNLYAVARFDAEFPLGLPEEIGLRGGVFYDVGNLWGLEDTNAAVAGGDVVGRNGSFRHVVGFSLLWTTGLGPLRFNFSKAVVKEDFDKERNFDLTIQARF</sequence>
<dbReference type="InterPro" id="IPR023707">
    <property type="entry name" value="OM_assembly_BamA"/>
</dbReference>
<dbReference type="PANTHER" id="PTHR12815:SF23">
    <property type="entry name" value="OUTER MEMBRANE PROTEIN ASSEMBLY FACTOR BAMA"/>
    <property type="match status" value="1"/>
</dbReference>
<dbReference type="PIRSF" id="PIRSF006076">
    <property type="entry name" value="OM_assembly_OMP85"/>
    <property type="match status" value="1"/>
</dbReference>
<keyword evidence="2 8" id="KW-1134">Transmembrane beta strand</keyword>
<dbReference type="EMBL" id="LPUY01000074">
    <property type="protein sequence ID" value="KUP92505.1"/>
    <property type="molecule type" value="Genomic_DNA"/>
</dbReference>
<gene>
    <name evidence="8 11" type="primary">bamA</name>
    <name evidence="11" type="ORF">TRIHO_24750</name>
</gene>
<dbReference type="Proteomes" id="UP000068382">
    <property type="component" value="Unassembled WGS sequence"/>
</dbReference>
<keyword evidence="7 8" id="KW-0998">Cell outer membrane</keyword>
<dbReference type="Pfam" id="PF07244">
    <property type="entry name" value="POTRA"/>
    <property type="match status" value="3"/>
</dbReference>
<comment type="function">
    <text evidence="8">Part of the outer membrane protein assembly complex, which is involved in assembly and insertion of beta-barrel proteins into the outer membrane.</text>
</comment>
<protein>
    <recommendedName>
        <fullName evidence="8 9">Outer membrane protein assembly factor BamA</fullName>
    </recommendedName>
</protein>
<accession>A0A132BVT9</accession>
<comment type="similarity">
    <text evidence="8">Belongs to the BamA family.</text>
</comment>
<keyword evidence="3 8" id="KW-0812">Transmembrane</keyword>
<dbReference type="RefSeq" id="WP_068243945.1">
    <property type="nucleotide sequence ID" value="NZ_LPUY01000074.1"/>
</dbReference>
<dbReference type="HAMAP" id="MF_01430">
    <property type="entry name" value="OM_assembly_BamA"/>
    <property type="match status" value="1"/>
</dbReference>
<evidence type="ECO:0000256" key="4">
    <source>
        <dbReference type="ARBA" id="ARBA00022729"/>
    </source>
</evidence>
<comment type="caution">
    <text evidence="11">The sequence shown here is derived from an EMBL/GenBank/DDBJ whole genome shotgun (WGS) entry which is preliminary data.</text>
</comment>
<dbReference type="Gene3D" id="2.40.160.50">
    <property type="entry name" value="membrane protein fhac: a member of the omp85/tpsb transporter family"/>
    <property type="match status" value="1"/>
</dbReference>
<dbReference type="OrthoDB" id="9803054at2"/>
<evidence type="ECO:0000256" key="1">
    <source>
        <dbReference type="ARBA" id="ARBA00004370"/>
    </source>
</evidence>
<dbReference type="Pfam" id="PF01103">
    <property type="entry name" value="Omp85"/>
    <property type="match status" value="1"/>
</dbReference>
<keyword evidence="4 8" id="KW-0732">Signal</keyword>
<feature type="domain" description="POTRA" evidence="10">
    <location>
        <begin position="52"/>
        <end position="119"/>
    </location>
</feature>
<dbReference type="GO" id="GO:0009279">
    <property type="term" value="C:cell outer membrane"/>
    <property type="evidence" value="ECO:0007669"/>
    <property type="project" value="UniProtKB-SubCell"/>
</dbReference>
<dbReference type="Gene3D" id="3.10.20.310">
    <property type="entry name" value="membrane protein fhac"/>
    <property type="match status" value="5"/>
</dbReference>
<proteinExistence type="inferred from homology"/>
<dbReference type="InterPro" id="IPR039910">
    <property type="entry name" value="D15-like"/>
</dbReference>
<keyword evidence="12" id="KW-1185">Reference proteome</keyword>
<comment type="subunit">
    <text evidence="8">Part of the Bam complex.</text>
</comment>
<dbReference type="NCBIfam" id="TIGR03303">
    <property type="entry name" value="OM_YaeT"/>
    <property type="match status" value="1"/>
</dbReference>
<evidence type="ECO:0000256" key="3">
    <source>
        <dbReference type="ARBA" id="ARBA00022692"/>
    </source>
</evidence>